<keyword evidence="4" id="KW-1185">Reference proteome</keyword>
<feature type="region of interest" description="Disordered" evidence="1">
    <location>
        <begin position="122"/>
        <end position="143"/>
    </location>
</feature>
<evidence type="ECO:0000313" key="3">
    <source>
        <dbReference type="EMBL" id="QDL90436.1"/>
    </source>
</evidence>
<organism evidence="3 4">
    <name type="scientific">Paroceanicella profunda</name>
    <dbReference type="NCBI Taxonomy" id="2579971"/>
    <lineage>
        <taxon>Bacteria</taxon>
        <taxon>Pseudomonadati</taxon>
        <taxon>Pseudomonadota</taxon>
        <taxon>Alphaproteobacteria</taxon>
        <taxon>Rhodobacterales</taxon>
        <taxon>Paracoccaceae</taxon>
        <taxon>Paroceanicella</taxon>
    </lineage>
</organism>
<evidence type="ECO:0000256" key="1">
    <source>
        <dbReference type="SAM" id="MobiDB-lite"/>
    </source>
</evidence>
<dbReference type="KEGG" id="ppru:FDP22_00685"/>
<proteinExistence type="predicted"/>
<dbReference type="SUPFAM" id="SSF50956">
    <property type="entry name" value="Thermostable phytase (3-phytase)"/>
    <property type="match status" value="1"/>
</dbReference>
<evidence type="ECO:0000313" key="4">
    <source>
        <dbReference type="Proteomes" id="UP000305888"/>
    </source>
</evidence>
<feature type="domain" description="Phytase-like" evidence="2">
    <location>
        <begin position="79"/>
        <end position="315"/>
    </location>
</feature>
<dbReference type="OrthoDB" id="9798693at2"/>
<dbReference type="Pfam" id="PF13449">
    <property type="entry name" value="Phytase-like"/>
    <property type="match status" value="1"/>
</dbReference>
<reference evidence="3 4" key="1">
    <citation type="submission" date="2019-06" db="EMBL/GenBank/DDBJ databases">
        <title>Genome sequence of Rhodobacteraceae bacterium D4M1.</title>
        <authorList>
            <person name="Cao J."/>
        </authorList>
    </citation>
    <scope>NUCLEOTIDE SEQUENCE [LARGE SCALE GENOMIC DNA]</scope>
    <source>
        <strain evidence="3 4">D4M1</strain>
    </source>
</reference>
<gene>
    <name evidence="3" type="ORF">FDP22_00685</name>
</gene>
<dbReference type="EMBL" id="CP040818">
    <property type="protein sequence ID" value="QDL90436.1"/>
    <property type="molecule type" value="Genomic_DNA"/>
</dbReference>
<dbReference type="AlphaFoldDB" id="A0A5B8FPL5"/>
<accession>A0A5B8FPL5</accession>
<sequence length="332" mass="35217">MDLRRGAEPAAAGPEGREAAAEAGPHPRRSSGGLSRGPVSPVRVFVPVLIALISAAAPAVAAPKLVELSRLVLRNSDARFGGLSGLSVRGDGNAWTALGDRGILVRGAILRDGERMTGATVESIDPVPDTKGQPVTGELADSEGLTPDGSGGWYISFEGKARIWHYAGRGAPATAVPPFPAFGKLQSNSGLEALAGDASVLYAIPERSGKLERPFPVFRFRAGAWDDRLRVPRRGAYLVTGADVGPDGRLYVLERDFAFIGFRSRVRSFAIGEDALTDERELMESSLGQYDNLEGIATWATATGDIRVLLVADDNLSLLQETELIELGLEDD</sequence>
<protein>
    <submittedName>
        <fullName evidence="3">Esterase-like activity of phytase family protein</fullName>
    </submittedName>
</protein>
<dbReference type="InterPro" id="IPR027372">
    <property type="entry name" value="Phytase-like_dom"/>
</dbReference>
<dbReference type="Proteomes" id="UP000305888">
    <property type="component" value="Chromosome"/>
</dbReference>
<evidence type="ECO:0000259" key="2">
    <source>
        <dbReference type="Pfam" id="PF13449"/>
    </source>
</evidence>
<name>A0A5B8FPL5_9RHOB</name>
<feature type="region of interest" description="Disordered" evidence="1">
    <location>
        <begin position="1"/>
        <end position="37"/>
    </location>
</feature>